<proteinExistence type="inferred from homology"/>
<comment type="similarity">
    <text evidence="1">Belongs to the AHA1 family.</text>
</comment>
<comment type="caution">
    <text evidence="4">The sequence shown here is derived from an EMBL/GenBank/DDBJ whole genome shotgun (WGS) entry which is preliminary data.</text>
</comment>
<feature type="signal peptide" evidence="2">
    <location>
        <begin position="1"/>
        <end position="20"/>
    </location>
</feature>
<evidence type="ECO:0000313" key="5">
    <source>
        <dbReference type="Proteomes" id="UP001228905"/>
    </source>
</evidence>
<dbReference type="CDD" id="cd07814">
    <property type="entry name" value="SRPBCC_CalC_Aha1-like"/>
    <property type="match status" value="1"/>
</dbReference>
<gene>
    <name evidence="4" type="ORF">QO010_000154</name>
</gene>
<dbReference type="SUPFAM" id="SSF55961">
    <property type="entry name" value="Bet v1-like"/>
    <property type="match status" value="1"/>
</dbReference>
<name>A0ABU0IM02_9CAUL</name>
<keyword evidence="5" id="KW-1185">Reference proteome</keyword>
<feature type="chain" id="PRO_5047218239" evidence="2">
    <location>
        <begin position="21"/>
        <end position="181"/>
    </location>
</feature>
<protein>
    <submittedName>
        <fullName evidence="4">Uncharacterized protein YndB with AHSA1/START domain</fullName>
    </submittedName>
</protein>
<feature type="domain" description="Activator of Hsp90 ATPase homologue 1/2-like C-terminal" evidence="3">
    <location>
        <begin position="46"/>
        <end position="177"/>
    </location>
</feature>
<dbReference type="Pfam" id="PF08327">
    <property type="entry name" value="AHSA1"/>
    <property type="match status" value="1"/>
</dbReference>
<evidence type="ECO:0000313" key="4">
    <source>
        <dbReference type="EMBL" id="MDQ0462406.1"/>
    </source>
</evidence>
<dbReference type="RefSeq" id="WP_307344692.1">
    <property type="nucleotide sequence ID" value="NZ_JAUSVS010000001.1"/>
</dbReference>
<evidence type="ECO:0000256" key="2">
    <source>
        <dbReference type="SAM" id="SignalP"/>
    </source>
</evidence>
<accession>A0ABU0IM02</accession>
<organism evidence="4 5">
    <name type="scientific">Caulobacter ginsengisoli</name>
    <dbReference type="NCBI Taxonomy" id="400775"/>
    <lineage>
        <taxon>Bacteria</taxon>
        <taxon>Pseudomonadati</taxon>
        <taxon>Pseudomonadota</taxon>
        <taxon>Alphaproteobacteria</taxon>
        <taxon>Caulobacterales</taxon>
        <taxon>Caulobacteraceae</taxon>
        <taxon>Caulobacter</taxon>
    </lineage>
</organism>
<reference evidence="4 5" key="1">
    <citation type="submission" date="2023-07" db="EMBL/GenBank/DDBJ databases">
        <title>Genomic Encyclopedia of Type Strains, Phase IV (KMG-IV): sequencing the most valuable type-strain genomes for metagenomic binning, comparative biology and taxonomic classification.</title>
        <authorList>
            <person name="Goeker M."/>
        </authorList>
    </citation>
    <scope>NUCLEOTIDE SEQUENCE [LARGE SCALE GENOMIC DNA]</scope>
    <source>
        <strain evidence="4 5">DSM 18695</strain>
    </source>
</reference>
<dbReference type="EMBL" id="JAUSVS010000001">
    <property type="protein sequence ID" value="MDQ0462406.1"/>
    <property type="molecule type" value="Genomic_DNA"/>
</dbReference>
<dbReference type="Proteomes" id="UP001228905">
    <property type="component" value="Unassembled WGS sequence"/>
</dbReference>
<evidence type="ECO:0000259" key="3">
    <source>
        <dbReference type="Pfam" id="PF08327"/>
    </source>
</evidence>
<evidence type="ECO:0000256" key="1">
    <source>
        <dbReference type="ARBA" id="ARBA00006817"/>
    </source>
</evidence>
<sequence length="181" mass="19109">MIRAALVLAVALALGSPALAAPSAVKDTSFVDQTGARLLQQRVVIAAPPAAVWRALTDQAAYRQWVAPNSFIDLRVGGSIEVALSAAGKPGDPSNIKQEILGYVPQRLMVFRNLSVPPVPGGAVYPKLAIVLELNPAGEGTEVVLSQVGYGAGADFDALYGFFKQHNPEFLLNLKAFAERS</sequence>
<dbReference type="InterPro" id="IPR023393">
    <property type="entry name" value="START-like_dom_sf"/>
</dbReference>
<dbReference type="InterPro" id="IPR013538">
    <property type="entry name" value="ASHA1/2-like_C"/>
</dbReference>
<dbReference type="Gene3D" id="3.30.530.20">
    <property type="match status" value="1"/>
</dbReference>
<keyword evidence="2" id="KW-0732">Signal</keyword>